<dbReference type="GO" id="GO:0071555">
    <property type="term" value="P:cell wall organization"/>
    <property type="evidence" value="ECO:0007669"/>
    <property type="project" value="UniProtKB-KW"/>
</dbReference>
<proteinExistence type="inferred from homology"/>
<feature type="domain" description="RlpA-like protein double-psi beta-barrel" evidence="3">
    <location>
        <begin position="95"/>
        <end position="183"/>
    </location>
</feature>
<dbReference type="HAMAP" id="MF_02071">
    <property type="entry name" value="RlpA"/>
    <property type="match status" value="1"/>
</dbReference>
<evidence type="ECO:0000256" key="1">
    <source>
        <dbReference type="ARBA" id="ARBA00023239"/>
    </source>
</evidence>
<name>A0A3B0U1H7_9ZZZZ</name>
<accession>A0A3B0U1H7</accession>
<dbReference type="GO" id="GO:0016829">
    <property type="term" value="F:lyase activity"/>
    <property type="evidence" value="ECO:0007669"/>
    <property type="project" value="UniProtKB-KW"/>
</dbReference>
<keyword evidence="1" id="KW-0456">Lyase</keyword>
<evidence type="ECO:0000313" key="4">
    <source>
        <dbReference type="EMBL" id="VAW20462.1"/>
    </source>
</evidence>
<dbReference type="InterPro" id="IPR034718">
    <property type="entry name" value="RlpA"/>
</dbReference>
<dbReference type="CDD" id="cd22268">
    <property type="entry name" value="DPBB_RlpA-like"/>
    <property type="match status" value="1"/>
</dbReference>
<keyword evidence="4" id="KW-0449">Lipoprotein</keyword>
<dbReference type="InterPro" id="IPR009009">
    <property type="entry name" value="RlpA-like_DPBB"/>
</dbReference>
<dbReference type="InterPro" id="IPR036908">
    <property type="entry name" value="RlpA-like_sf"/>
</dbReference>
<dbReference type="AlphaFoldDB" id="A0A3B0U1H7"/>
<dbReference type="SUPFAM" id="SSF50685">
    <property type="entry name" value="Barwin-like endoglucanases"/>
    <property type="match status" value="1"/>
</dbReference>
<reference evidence="4" key="1">
    <citation type="submission" date="2018-06" db="EMBL/GenBank/DDBJ databases">
        <authorList>
            <person name="Zhirakovskaya E."/>
        </authorList>
    </citation>
    <scope>NUCLEOTIDE SEQUENCE</scope>
</reference>
<dbReference type="Gene3D" id="2.40.40.10">
    <property type="entry name" value="RlpA-like domain"/>
    <property type="match status" value="1"/>
</dbReference>
<gene>
    <name evidence="4" type="ORF">MNBD_ALPHA12-252</name>
</gene>
<dbReference type="PANTHER" id="PTHR34183">
    <property type="entry name" value="ENDOLYTIC PEPTIDOGLYCAN TRANSGLYCOSYLASE RLPA"/>
    <property type="match status" value="1"/>
</dbReference>
<evidence type="ECO:0000256" key="2">
    <source>
        <dbReference type="ARBA" id="ARBA00023316"/>
    </source>
</evidence>
<dbReference type="EMBL" id="UOEO01000141">
    <property type="protein sequence ID" value="VAW20462.1"/>
    <property type="molecule type" value="Genomic_DNA"/>
</dbReference>
<dbReference type="Pfam" id="PF03330">
    <property type="entry name" value="DPBB_1"/>
    <property type="match status" value="1"/>
</dbReference>
<sequence length="360" mass="38000">MVLELINWRLSIRWLKHGAAIGAVLSLVSACSLFSSSHINNQTKFSSSAFGVAASPRVTTSTNVRKGGGRYIVGKPYKVAGRWYRPQENTAYDKTGVASWYGPNFHGRLTANGEIFDQYRLTAAHPTLPLPSYVRVQNLANGRSLIVRVNDRGPFSSSRVIDLSRRAAEVLGYIDDGTARVRVTYVGRAPIEGDDTRYLVASINAPKGALPSASGFGLGRPSIISRQGGGLFGALAGLFSYAPATGDKIVSGAHAAVNAMAARVPPQLAGWRAGIEAATSGKEVSIKLGSYSDAAIGNETARKFAVLGAIDQTMVLAGGQSSMRLVMSYLKPGATIDDVINLANELGVAIGFDKQIAAGK</sequence>
<organism evidence="4">
    <name type="scientific">hydrothermal vent metagenome</name>
    <dbReference type="NCBI Taxonomy" id="652676"/>
    <lineage>
        <taxon>unclassified sequences</taxon>
        <taxon>metagenomes</taxon>
        <taxon>ecological metagenomes</taxon>
    </lineage>
</organism>
<dbReference type="InterPro" id="IPR012997">
    <property type="entry name" value="RplA"/>
</dbReference>
<dbReference type="PANTHER" id="PTHR34183:SF1">
    <property type="entry name" value="ENDOLYTIC PEPTIDOGLYCAN TRANSGLYCOSYLASE RLPA"/>
    <property type="match status" value="1"/>
</dbReference>
<evidence type="ECO:0000259" key="3">
    <source>
        <dbReference type="Pfam" id="PF03330"/>
    </source>
</evidence>
<dbReference type="NCBIfam" id="TIGR00413">
    <property type="entry name" value="rlpA"/>
    <property type="match status" value="1"/>
</dbReference>
<keyword evidence="2" id="KW-0961">Cell wall biogenesis/degradation</keyword>
<protein>
    <submittedName>
        <fullName evidence="4">Septum-associated rare lipoprotein A</fullName>
    </submittedName>
</protein>